<dbReference type="EMBL" id="JAIZAY010000004">
    <property type="protein sequence ID" value="KAJ8043198.1"/>
    <property type="molecule type" value="Genomic_DNA"/>
</dbReference>
<evidence type="ECO:0000313" key="1">
    <source>
        <dbReference type="EMBL" id="KAJ8043198.1"/>
    </source>
</evidence>
<evidence type="ECO:0000313" key="2">
    <source>
        <dbReference type="Proteomes" id="UP001152320"/>
    </source>
</evidence>
<organism evidence="1 2">
    <name type="scientific">Holothuria leucospilota</name>
    <name type="common">Black long sea cucumber</name>
    <name type="synonym">Mertensiothuria leucospilota</name>
    <dbReference type="NCBI Taxonomy" id="206669"/>
    <lineage>
        <taxon>Eukaryota</taxon>
        <taxon>Metazoa</taxon>
        <taxon>Echinodermata</taxon>
        <taxon>Eleutherozoa</taxon>
        <taxon>Echinozoa</taxon>
        <taxon>Holothuroidea</taxon>
        <taxon>Aspidochirotacea</taxon>
        <taxon>Aspidochirotida</taxon>
        <taxon>Holothuriidae</taxon>
        <taxon>Holothuria</taxon>
    </lineage>
</organism>
<sequence length="93" mass="10163">MLYPVAAVLMRCRQDKVVVRVSVDDDEASDDRPDWLCYISASFVGNKHVCSCGWVADETCEGFIVISHHEITICEGCRLTSSLAARVTAVLAG</sequence>
<accession>A0A9Q1HFJ6</accession>
<protein>
    <submittedName>
        <fullName evidence="1">Uncharacterized protein</fullName>
    </submittedName>
</protein>
<proteinExistence type="predicted"/>
<reference evidence="1" key="1">
    <citation type="submission" date="2021-10" db="EMBL/GenBank/DDBJ databases">
        <title>Tropical sea cucumber genome reveals ecological adaptation and Cuvierian tubules defense mechanism.</title>
        <authorList>
            <person name="Chen T."/>
        </authorList>
    </citation>
    <scope>NUCLEOTIDE SEQUENCE</scope>
    <source>
        <strain evidence="1">Nanhai2018</strain>
        <tissue evidence="1">Muscle</tissue>
    </source>
</reference>
<name>A0A9Q1HFJ6_HOLLE</name>
<dbReference type="Proteomes" id="UP001152320">
    <property type="component" value="Chromosome 4"/>
</dbReference>
<dbReference type="AlphaFoldDB" id="A0A9Q1HFJ6"/>
<comment type="caution">
    <text evidence="1">The sequence shown here is derived from an EMBL/GenBank/DDBJ whole genome shotgun (WGS) entry which is preliminary data.</text>
</comment>
<keyword evidence="2" id="KW-1185">Reference proteome</keyword>
<gene>
    <name evidence="1" type="ORF">HOLleu_10183</name>
</gene>